<dbReference type="InterPro" id="IPR036388">
    <property type="entry name" value="WH-like_DNA-bd_sf"/>
</dbReference>
<name>A0ABW4SMC5_9ACTN</name>
<reference evidence="7" key="1">
    <citation type="journal article" date="2019" name="Int. J. Syst. Evol. Microbiol.">
        <title>The Global Catalogue of Microorganisms (GCM) 10K type strain sequencing project: providing services to taxonomists for standard genome sequencing and annotation.</title>
        <authorList>
            <consortium name="The Broad Institute Genomics Platform"/>
            <consortium name="The Broad Institute Genome Sequencing Center for Infectious Disease"/>
            <person name="Wu L."/>
            <person name="Ma J."/>
        </authorList>
    </citation>
    <scope>NUCLEOTIDE SEQUENCE [LARGE SCALE GENOMIC DNA]</scope>
    <source>
        <strain evidence="7">ICMP 6774ER</strain>
    </source>
</reference>
<keyword evidence="4" id="KW-0804">Transcription</keyword>
<dbReference type="InterPro" id="IPR036390">
    <property type="entry name" value="WH_DNA-bd_sf"/>
</dbReference>
<keyword evidence="3" id="KW-0238">DNA-binding</keyword>
<dbReference type="EMBL" id="JBHUFV010000004">
    <property type="protein sequence ID" value="MFD1930628.1"/>
    <property type="molecule type" value="Genomic_DNA"/>
</dbReference>
<dbReference type="SUPFAM" id="SSF46785">
    <property type="entry name" value="Winged helix' DNA-binding domain"/>
    <property type="match status" value="1"/>
</dbReference>
<dbReference type="Gene3D" id="1.10.10.10">
    <property type="entry name" value="Winged helix-like DNA-binding domain superfamily/Winged helix DNA-binding domain"/>
    <property type="match status" value="1"/>
</dbReference>
<accession>A0ABW4SMC5</accession>
<feature type="domain" description="HTH lysR-type" evidence="5">
    <location>
        <begin position="1"/>
        <end position="58"/>
    </location>
</feature>
<evidence type="ECO:0000256" key="2">
    <source>
        <dbReference type="ARBA" id="ARBA00023015"/>
    </source>
</evidence>
<comment type="similarity">
    <text evidence="1">Belongs to the LysR transcriptional regulatory family.</text>
</comment>
<evidence type="ECO:0000256" key="1">
    <source>
        <dbReference type="ARBA" id="ARBA00009437"/>
    </source>
</evidence>
<protein>
    <submittedName>
        <fullName evidence="6">LysR family transcriptional regulator</fullName>
    </submittedName>
</protein>
<dbReference type="SUPFAM" id="SSF53850">
    <property type="entry name" value="Periplasmic binding protein-like II"/>
    <property type="match status" value="1"/>
</dbReference>
<sequence length="301" mass="32793">MELRQLDYFVAVAEEANFTRAAERLHVAQPWVSAQIRQLEREFGQPLFDRSGRTVSLTEVGAAVLPYARAALSAVEGARRTVDEFAGLVRGRVAIGTSSSLASLIDLPELLTGFHLRHPAVEITLTEDTTDGMIERVRAGRLDLAVLGLGRTTPPDISLHTIAADALVVAVAHDDPFARRTSLTLQDIAERPLICLREGTGMRTTMNEAFAAARIKPHIAFEASDVNLLIQLTAKGLGVAVLPEPMVRKNAEILRAVPLDQPRLTGRLVLAWRSQEPATPAARALISHMRRALDTRPDALC</sequence>
<evidence type="ECO:0000256" key="3">
    <source>
        <dbReference type="ARBA" id="ARBA00023125"/>
    </source>
</evidence>
<dbReference type="PANTHER" id="PTHR30419">
    <property type="entry name" value="HTH-TYPE TRANSCRIPTIONAL REGULATOR YBHD"/>
    <property type="match status" value="1"/>
</dbReference>
<dbReference type="Proteomes" id="UP001597368">
    <property type="component" value="Unassembled WGS sequence"/>
</dbReference>
<evidence type="ECO:0000256" key="4">
    <source>
        <dbReference type="ARBA" id="ARBA00023163"/>
    </source>
</evidence>
<dbReference type="InterPro" id="IPR000847">
    <property type="entry name" value="LysR_HTH_N"/>
</dbReference>
<evidence type="ECO:0000259" key="5">
    <source>
        <dbReference type="PROSITE" id="PS50931"/>
    </source>
</evidence>
<dbReference type="RefSeq" id="WP_379569223.1">
    <property type="nucleotide sequence ID" value="NZ_JBHUFV010000004.1"/>
</dbReference>
<dbReference type="PROSITE" id="PS50931">
    <property type="entry name" value="HTH_LYSR"/>
    <property type="match status" value="1"/>
</dbReference>
<dbReference type="InterPro" id="IPR005119">
    <property type="entry name" value="LysR_subst-bd"/>
</dbReference>
<gene>
    <name evidence="6" type="ORF">ACFSKW_03955</name>
</gene>
<evidence type="ECO:0000313" key="6">
    <source>
        <dbReference type="EMBL" id="MFD1930628.1"/>
    </source>
</evidence>
<keyword evidence="7" id="KW-1185">Reference proteome</keyword>
<dbReference type="Gene3D" id="3.40.190.290">
    <property type="match status" value="1"/>
</dbReference>
<evidence type="ECO:0000313" key="7">
    <source>
        <dbReference type="Proteomes" id="UP001597368"/>
    </source>
</evidence>
<proteinExistence type="inferred from homology"/>
<dbReference type="PRINTS" id="PR00039">
    <property type="entry name" value="HTHLYSR"/>
</dbReference>
<organism evidence="6 7">
    <name type="scientific">Nonomuraea mangrovi</name>
    <dbReference type="NCBI Taxonomy" id="2316207"/>
    <lineage>
        <taxon>Bacteria</taxon>
        <taxon>Bacillati</taxon>
        <taxon>Actinomycetota</taxon>
        <taxon>Actinomycetes</taxon>
        <taxon>Streptosporangiales</taxon>
        <taxon>Streptosporangiaceae</taxon>
        <taxon>Nonomuraea</taxon>
    </lineage>
</organism>
<comment type="caution">
    <text evidence="6">The sequence shown here is derived from an EMBL/GenBank/DDBJ whole genome shotgun (WGS) entry which is preliminary data.</text>
</comment>
<keyword evidence="2" id="KW-0805">Transcription regulation</keyword>
<dbReference type="Pfam" id="PF03466">
    <property type="entry name" value="LysR_substrate"/>
    <property type="match status" value="1"/>
</dbReference>
<dbReference type="InterPro" id="IPR050950">
    <property type="entry name" value="HTH-type_LysR_regulators"/>
</dbReference>
<dbReference type="Pfam" id="PF00126">
    <property type="entry name" value="HTH_1"/>
    <property type="match status" value="1"/>
</dbReference>